<protein>
    <submittedName>
        <fullName evidence="1">15946_t:CDS:1</fullName>
    </submittedName>
</protein>
<keyword evidence="2" id="KW-1185">Reference proteome</keyword>
<comment type="caution">
    <text evidence="1">The sequence shown here is derived from an EMBL/GenBank/DDBJ whole genome shotgun (WGS) entry which is preliminary data.</text>
</comment>
<accession>A0A9N9C7C7</accession>
<gene>
    <name evidence="1" type="ORF">DERYTH_LOCUS7295</name>
</gene>
<dbReference type="Proteomes" id="UP000789405">
    <property type="component" value="Unassembled WGS sequence"/>
</dbReference>
<reference evidence="1" key="1">
    <citation type="submission" date="2021-06" db="EMBL/GenBank/DDBJ databases">
        <authorList>
            <person name="Kallberg Y."/>
            <person name="Tangrot J."/>
            <person name="Rosling A."/>
        </authorList>
    </citation>
    <scope>NUCLEOTIDE SEQUENCE</scope>
    <source>
        <strain evidence="1">MA453B</strain>
    </source>
</reference>
<proteinExistence type="predicted"/>
<dbReference type="AlphaFoldDB" id="A0A9N9C7C7"/>
<sequence>SGSDGIILESGLVIGGNIPKLESESVLKNIKDKSEFVPHIKSFYQDK</sequence>
<name>A0A9N9C7C7_9GLOM</name>
<evidence type="ECO:0000313" key="2">
    <source>
        <dbReference type="Proteomes" id="UP000789405"/>
    </source>
</evidence>
<organism evidence="1 2">
    <name type="scientific">Dentiscutata erythropus</name>
    <dbReference type="NCBI Taxonomy" id="1348616"/>
    <lineage>
        <taxon>Eukaryota</taxon>
        <taxon>Fungi</taxon>
        <taxon>Fungi incertae sedis</taxon>
        <taxon>Mucoromycota</taxon>
        <taxon>Glomeromycotina</taxon>
        <taxon>Glomeromycetes</taxon>
        <taxon>Diversisporales</taxon>
        <taxon>Gigasporaceae</taxon>
        <taxon>Dentiscutata</taxon>
    </lineage>
</organism>
<feature type="non-terminal residue" evidence="1">
    <location>
        <position position="1"/>
    </location>
</feature>
<dbReference type="EMBL" id="CAJVPY010003521">
    <property type="protein sequence ID" value="CAG8593848.1"/>
    <property type="molecule type" value="Genomic_DNA"/>
</dbReference>
<evidence type="ECO:0000313" key="1">
    <source>
        <dbReference type="EMBL" id="CAG8593848.1"/>
    </source>
</evidence>